<dbReference type="EMBL" id="RJKL01000001">
    <property type="protein sequence ID" value="ROP32170.1"/>
    <property type="molecule type" value="Genomic_DNA"/>
</dbReference>
<protein>
    <recommendedName>
        <fullName evidence="4">ABC-2 type transport system permease protein</fullName>
    </recommendedName>
</protein>
<feature type="transmembrane region" description="Helical" evidence="1">
    <location>
        <begin position="48"/>
        <end position="65"/>
    </location>
</feature>
<evidence type="ECO:0008006" key="4">
    <source>
        <dbReference type="Google" id="ProtNLM"/>
    </source>
</evidence>
<evidence type="ECO:0000256" key="1">
    <source>
        <dbReference type="SAM" id="Phobius"/>
    </source>
</evidence>
<accession>A0A3N1GPL1</accession>
<keyword evidence="1" id="KW-0472">Membrane</keyword>
<organism evidence="2 3">
    <name type="scientific">Couchioplanes caeruleus</name>
    <dbReference type="NCBI Taxonomy" id="56438"/>
    <lineage>
        <taxon>Bacteria</taxon>
        <taxon>Bacillati</taxon>
        <taxon>Actinomycetota</taxon>
        <taxon>Actinomycetes</taxon>
        <taxon>Micromonosporales</taxon>
        <taxon>Micromonosporaceae</taxon>
        <taxon>Couchioplanes</taxon>
    </lineage>
</organism>
<keyword evidence="1" id="KW-1133">Transmembrane helix</keyword>
<dbReference type="RefSeq" id="WP_143162599.1">
    <property type="nucleotide sequence ID" value="NZ_RJKL01000001.1"/>
</dbReference>
<feature type="transmembrane region" description="Helical" evidence="1">
    <location>
        <begin position="152"/>
        <end position="175"/>
    </location>
</feature>
<name>A0A3N1GPL1_9ACTN</name>
<reference evidence="2 3" key="1">
    <citation type="submission" date="2018-11" db="EMBL/GenBank/DDBJ databases">
        <title>Sequencing the genomes of 1000 actinobacteria strains.</title>
        <authorList>
            <person name="Klenk H.-P."/>
        </authorList>
    </citation>
    <scope>NUCLEOTIDE SEQUENCE [LARGE SCALE GENOMIC DNA]</scope>
    <source>
        <strain evidence="2 3">DSM 43634</strain>
    </source>
</reference>
<dbReference type="Proteomes" id="UP000271683">
    <property type="component" value="Unassembled WGS sequence"/>
</dbReference>
<feature type="transmembrane region" description="Helical" evidence="1">
    <location>
        <begin position="120"/>
        <end position="140"/>
    </location>
</feature>
<sequence length="219" mass="22741">MRVSSDLIVTVLRSTRVAPMFCSGALGLLVLLVPIALGAGFNFLDATLALHLAMVVLLSGTVFVLDDPARSLIEVLPISARTTAALRMALALIPISIFWALILGLAPYTVASGAAYPRAGLIIELYALLAWSWAAGAVAAERWTAGAGGPVAAPFLLVLAVALALLPGRLAFFVAPGAPEYSASRTRWLVLLLTGLIALAAANASHILPRASGLRSRSH</sequence>
<evidence type="ECO:0000313" key="3">
    <source>
        <dbReference type="Proteomes" id="UP000271683"/>
    </source>
</evidence>
<comment type="caution">
    <text evidence="2">The sequence shown here is derived from an EMBL/GenBank/DDBJ whole genome shotgun (WGS) entry which is preliminary data.</text>
</comment>
<feature type="transmembrane region" description="Helical" evidence="1">
    <location>
        <begin position="187"/>
        <end position="208"/>
    </location>
</feature>
<proteinExistence type="predicted"/>
<dbReference type="AlphaFoldDB" id="A0A3N1GPL1"/>
<feature type="transmembrane region" description="Helical" evidence="1">
    <location>
        <begin position="86"/>
        <end position="108"/>
    </location>
</feature>
<keyword evidence="1" id="KW-0812">Transmembrane</keyword>
<evidence type="ECO:0000313" key="2">
    <source>
        <dbReference type="EMBL" id="ROP32170.1"/>
    </source>
</evidence>
<gene>
    <name evidence="2" type="ORF">EDD30_5102</name>
</gene>